<organism evidence="1">
    <name type="scientific">Rhizophora mucronata</name>
    <name type="common">Asiatic mangrove</name>
    <dbReference type="NCBI Taxonomy" id="61149"/>
    <lineage>
        <taxon>Eukaryota</taxon>
        <taxon>Viridiplantae</taxon>
        <taxon>Streptophyta</taxon>
        <taxon>Embryophyta</taxon>
        <taxon>Tracheophyta</taxon>
        <taxon>Spermatophyta</taxon>
        <taxon>Magnoliopsida</taxon>
        <taxon>eudicotyledons</taxon>
        <taxon>Gunneridae</taxon>
        <taxon>Pentapetalae</taxon>
        <taxon>rosids</taxon>
        <taxon>fabids</taxon>
        <taxon>Malpighiales</taxon>
        <taxon>Rhizophoraceae</taxon>
        <taxon>Rhizophora</taxon>
    </lineage>
</organism>
<proteinExistence type="predicted"/>
<dbReference type="AlphaFoldDB" id="A0A2P2NLE2"/>
<evidence type="ECO:0000313" key="1">
    <source>
        <dbReference type="EMBL" id="MBX43283.1"/>
    </source>
</evidence>
<dbReference type="EMBL" id="GGEC01062799">
    <property type="protein sequence ID" value="MBX43283.1"/>
    <property type="molecule type" value="Transcribed_RNA"/>
</dbReference>
<accession>A0A2P2NLE2</accession>
<protein>
    <submittedName>
        <fullName evidence="1">Uncharacterized protein</fullName>
    </submittedName>
</protein>
<name>A0A2P2NLE2_RHIMU</name>
<reference evidence="1" key="1">
    <citation type="submission" date="2018-02" db="EMBL/GenBank/DDBJ databases">
        <title>Rhizophora mucronata_Transcriptome.</title>
        <authorList>
            <person name="Meera S.P."/>
            <person name="Sreeshan A."/>
            <person name="Augustine A."/>
        </authorList>
    </citation>
    <scope>NUCLEOTIDE SEQUENCE</scope>
    <source>
        <tissue evidence="1">Leaf</tissue>
    </source>
</reference>
<sequence length="86" mass="9631">MQRKNATQCVLTIHETLKSNHQSPISREEIGSIISPPKNQCIFLAMQNSCIDQEKNIPCSMKVKEDEATTINKITATTIETTQHSC</sequence>